<proteinExistence type="predicted"/>
<dbReference type="Proteomes" id="UP001497522">
    <property type="component" value="Chromosome 6"/>
</dbReference>
<gene>
    <name evidence="1" type="ORF">CSSPJE1EN2_LOCUS19409</name>
</gene>
<dbReference type="EMBL" id="OZ023707">
    <property type="protein sequence ID" value="CAK9877584.1"/>
    <property type="molecule type" value="Genomic_DNA"/>
</dbReference>
<name>A0ABP1BNI8_9BRYO</name>
<reference evidence="1" key="1">
    <citation type="submission" date="2024-03" db="EMBL/GenBank/DDBJ databases">
        <authorList>
            <consortium name="ELIXIR-Norway"/>
            <consortium name="Elixir Norway"/>
        </authorList>
    </citation>
    <scope>NUCLEOTIDE SEQUENCE</scope>
</reference>
<evidence type="ECO:0000313" key="1">
    <source>
        <dbReference type="EMBL" id="CAK9877584.1"/>
    </source>
</evidence>
<protein>
    <submittedName>
        <fullName evidence="1">Uncharacterized protein</fullName>
    </submittedName>
</protein>
<organism evidence="1 2">
    <name type="scientific">Sphagnum jensenii</name>
    <dbReference type="NCBI Taxonomy" id="128206"/>
    <lineage>
        <taxon>Eukaryota</taxon>
        <taxon>Viridiplantae</taxon>
        <taxon>Streptophyta</taxon>
        <taxon>Embryophyta</taxon>
        <taxon>Bryophyta</taxon>
        <taxon>Sphagnophytina</taxon>
        <taxon>Sphagnopsida</taxon>
        <taxon>Sphagnales</taxon>
        <taxon>Sphagnaceae</taxon>
        <taxon>Sphagnum</taxon>
    </lineage>
</organism>
<evidence type="ECO:0000313" key="2">
    <source>
        <dbReference type="Proteomes" id="UP001497522"/>
    </source>
</evidence>
<sequence length="123" mass="13568">MPISSFSDNRDKACDTCALLQRMLSINSDHQLESMEVISNHSTLTTFFSRLIHIHELTENVPRRDESCRRSVLSEIFLLTGAHVCVSLSTSDLDNIVSENGTAAAAATTPTIMPVKMEQACEI</sequence>
<accession>A0ABP1BNI8</accession>
<keyword evidence="2" id="KW-1185">Reference proteome</keyword>